<evidence type="ECO:0000256" key="1">
    <source>
        <dbReference type="SAM" id="Phobius"/>
    </source>
</evidence>
<keyword evidence="1" id="KW-1133">Transmembrane helix</keyword>
<protein>
    <submittedName>
        <fullName evidence="3">CSON002796 protein</fullName>
    </submittedName>
</protein>
<reference evidence="3" key="2">
    <citation type="submission" date="2018-07" db="EMBL/GenBank/DDBJ databases">
        <authorList>
            <person name="Quirk P.G."/>
            <person name="Krulwich T.A."/>
        </authorList>
    </citation>
    <scope>NUCLEOTIDE SEQUENCE</scope>
</reference>
<accession>A0A336MJX8</accession>
<organism evidence="3">
    <name type="scientific">Culicoides sonorensis</name>
    <name type="common">Biting midge</name>
    <dbReference type="NCBI Taxonomy" id="179676"/>
    <lineage>
        <taxon>Eukaryota</taxon>
        <taxon>Metazoa</taxon>
        <taxon>Ecdysozoa</taxon>
        <taxon>Arthropoda</taxon>
        <taxon>Hexapoda</taxon>
        <taxon>Insecta</taxon>
        <taxon>Pterygota</taxon>
        <taxon>Neoptera</taxon>
        <taxon>Endopterygota</taxon>
        <taxon>Diptera</taxon>
        <taxon>Nematocera</taxon>
        <taxon>Chironomoidea</taxon>
        <taxon>Ceratopogonidae</taxon>
        <taxon>Ceratopogoninae</taxon>
        <taxon>Culicoides</taxon>
        <taxon>Monoculicoides</taxon>
    </lineage>
</organism>
<proteinExistence type="predicted"/>
<dbReference type="PANTHER" id="PTHR36694">
    <property type="entry name" value="PASIFLORA 1, ISOFORM A-RELATED"/>
    <property type="match status" value="1"/>
</dbReference>
<feature type="transmembrane region" description="Helical" evidence="1">
    <location>
        <begin position="69"/>
        <end position="93"/>
    </location>
</feature>
<keyword evidence="1" id="KW-0812">Transmembrane</keyword>
<feature type="transmembrane region" description="Helical" evidence="1">
    <location>
        <begin position="21"/>
        <end position="39"/>
    </location>
</feature>
<reference evidence="2" key="1">
    <citation type="submission" date="2018-04" db="EMBL/GenBank/DDBJ databases">
        <authorList>
            <person name="Go L.Y."/>
            <person name="Mitchell J.A."/>
        </authorList>
    </citation>
    <scope>NUCLEOTIDE SEQUENCE</scope>
    <source>
        <tissue evidence="2">Whole organism</tissue>
    </source>
</reference>
<keyword evidence="1" id="KW-0472">Membrane</keyword>
<evidence type="ECO:0000313" key="2">
    <source>
        <dbReference type="EMBL" id="SSX11142.1"/>
    </source>
</evidence>
<dbReference type="VEuPathDB" id="VectorBase:CSON002796"/>
<dbReference type="EMBL" id="UFQT01001471">
    <property type="protein sequence ID" value="SSX30712.1"/>
    <property type="molecule type" value="Genomic_DNA"/>
</dbReference>
<dbReference type="EMBL" id="UFQS01001471">
    <property type="protein sequence ID" value="SSX11142.1"/>
    <property type="molecule type" value="Genomic_DNA"/>
</dbReference>
<name>A0A336MJX8_CULSO</name>
<sequence length="291" mass="33138">MAILHSCCFWRSVRKGSYASVIYTLTYFTISCISLSAFVQENEPYLSGEVDQPQGESFLERDMISSTTVIFNILLLTCAAFGFFSSILVIVGLRKVYCLLCVISQYQEYKAGRGGAPHNLLSCTDNVHYIAPTATTCLNNIRQSKNMLSPVICPHTHCSLIPEEPLNGSLNLAQLKKKHSNNDNLKASYHQMNQNHHYLHHNHPHNQSQHQQQRQTRLFVLKKKRVNFPDDSNKINDMYNNKRPYKCCSMENQPTTQASYLAPTNGGAKVIMIDTLPEYSEDIISWQEQNQ</sequence>
<gene>
    <name evidence="3" type="primary">CSON002796</name>
</gene>
<dbReference type="AlphaFoldDB" id="A0A336MJX8"/>
<dbReference type="PANTHER" id="PTHR36694:SF11">
    <property type="entry name" value="LP21121P-RELATED"/>
    <property type="match status" value="1"/>
</dbReference>
<evidence type="ECO:0000313" key="3">
    <source>
        <dbReference type="EMBL" id="SSX30712.1"/>
    </source>
</evidence>